<dbReference type="AlphaFoldDB" id="A0A6J6DVS1"/>
<dbReference type="EMBL" id="CAEZTL010000038">
    <property type="protein sequence ID" value="CAB4568290.1"/>
    <property type="molecule type" value="Genomic_DNA"/>
</dbReference>
<sequence>MASLAEDKDRLAISRLYARFGFGPRPGEFTESLSRGLRSTQEAFLVKPDLALIPSQLKVPDVEDLGDRPAAGSDVSDEFGTRLREQNRGLALWWLDHMATTEFALNEKMVWFWHGHWATSIEKVKFALPMYGQNQSLRTYALGDFATMSRVMFLDGALQIWLDGQDNTAKAPNENLAREFMELFTLGVGRYTEEDVKALSRIFTGYTVARTSGELKFVPRRHDSSPVTLLGKTKSFSAEEAVEYLVSRKDCSQFISERIWYRFFSESQTLPKSFTGTGFENRNIGELVSTFINSPYLSAENMPMVKSPVEWCIAICRAFELVPSQFSNPQTLLNHLSKMSQVPFMPPSVGGWPAGGAWLTSASAQFRLSFSQYLIKSIDLAQLRAVPRADRINYLRDLLGIYQLSSRTEDALRAVVDEPARLILLLVNSPEYLVGA</sequence>
<protein>
    <submittedName>
        <fullName evidence="1">Unannotated protein</fullName>
    </submittedName>
</protein>
<name>A0A6J6DVS1_9ZZZZ</name>
<dbReference type="InterPro" id="IPR014917">
    <property type="entry name" value="DUF1800"/>
</dbReference>
<reference evidence="1" key="1">
    <citation type="submission" date="2020-05" db="EMBL/GenBank/DDBJ databases">
        <authorList>
            <person name="Chiriac C."/>
            <person name="Salcher M."/>
            <person name="Ghai R."/>
            <person name="Kavagutti S V."/>
        </authorList>
    </citation>
    <scope>NUCLEOTIDE SEQUENCE</scope>
</reference>
<organism evidence="1">
    <name type="scientific">freshwater metagenome</name>
    <dbReference type="NCBI Taxonomy" id="449393"/>
    <lineage>
        <taxon>unclassified sequences</taxon>
        <taxon>metagenomes</taxon>
        <taxon>ecological metagenomes</taxon>
    </lineage>
</organism>
<gene>
    <name evidence="1" type="ORF">UFOPK1683_00531</name>
</gene>
<proteinExistence type="predicted"/>
<evidence type="ECO:0000313" key="1">
    <source>
        <dbReference type="EMBL" id="CAB4568290.1"/>
    </source>
</evidence>
<dbReference type="Pfam" id="PF08811">
    <property type="entry name" value="DUF1800"/>
    <property type="match status" value="1"/>
</dbReference>
<accession>A0A6J6DVS1</accession>